<keyword evidence="2" id="KW-1185">Reference proteome</keyword>
<feature type="non-terminal residue" evidence="1">
    <location>
        <position position="1"/>
    </location>
</feature>
<dbReference type="Proteomes" id="UP000001593">
    <property type="component" value="Unassembled WGS sequence"/>
</dbReference>
<dbReference type="AlphaFoldDB" id="A7RL12"/>
<evidence type="ECO:0000313" key="2">
    <source>
        <dbReference type="Proteomes" id="UP000001593"/>
    </source>
</evidence>
<dbReference type="EMBL" id="DS469517">
    <property type="protein sequence ID" value="EDO47775.1"/>
    <property type="molecule type" value="Genomic_DNA"/>
</dbReference>
<dbReference type="HOGENOM" id="CLU_201521_1_0_1"/>
<gene>
    <name evidence="1" type="ORF">NEMVEDRAFT_v1g85242</name>
</gene>
<dbReference type="PhylomeDB" id="A7RL12"/>
<accession>A7RL12</accession>
<sequence>YNLRSTNSNILERSSIRTGKTTGDRAFQVAAPVVWNSLPQHVRAATCILTSKKFLKTHLFNLAYF</sequence>
<organism evidence="1 2">
    <name type="scientific">Nematostella vectensis</name>
    <name type="common">Starlet sea anemone</name>
    <dbReference type="NCBI Taxonomy" id="45351"/>
    <lineage>
        <taxon>Eukaryota</taxon>
        <taxon>Metazoa</taxon>
        <taxon>Cnidaria</taxon>
        <taxon>Anthozoa</taxon>
        <taxon>Hexacorallia</taxon>
        <taxon>Actiniaria</taxon>
        <taxon>Edwardsiidae</taxon>
        <taxon>Nematostella</taxon>
    </lineage>
</organism>
<reference evidence="1 2" key="1">
    <citation type="journal article" date="2007" name="Science">
        <title>Sea anemone genome reveals ancestral eumetazoan gene repertoire and genomic organization.</title>
        <authorList>
            <person name="Putnam N.H."/>
            <person name="Srivastava M."/>
            <person name="Hellsten U."/>
            <person name="Dirks B."/>
            <person name="Chapman J."/>
            <person name="Salamov A."/>
            <person name="Terry A."/>
            <person name="Shapiro H."/>
            <person name="Lindquist E."/>
            <person name="Kapitonov V.V."/>
            <person name="Jurka J."/>
            <person name="Genikhovich G."/>
            <person name="Grigoriev I.V."/>
            <person name="Lucas S.M."/>
            <person name="Steele R.E."/>
            <person name="Finnerty J.R."/>
            <person name="Technau U."/>
            <person name="Martindale M.Q."/>
            <person name="Rokhsar D.S."/>
        </authorList>
    </citation>
    <scope>NUCLEOTIDE SEQUENCE [LARGE SCALE GENOMIC DNA]</scope>
    <source>
        <strain evidence="2">CH2 X CH6</strain>
    </source>
</reference>
<evidence type="ECO:0000313" key="1">
    <source>
        <dbReference type="EMBL" id="EDO47775.1"/>
    </source>
</evidence>
<name>A7RL12_NEMVE</name>
<dbReference type="InParanoid" id="A7RL12"/>
<protein>
    <submittedName>
        <fullName evidence="1">Uncharacterized protein</fullName>
    </submittedName>
</protein>
<proteinExistence type="predicted"/>